<dbReference type="InterPro" id="IPR017441">
    <property type="entry name" value="Protein_kinase_ATP_BS"/>
</dbReference>
<dbReference type="PROSITE" id="PS50011">
    <property type="entry name" value="PROTEIN_KINASE_DOM"/>
    <property type="match status" value="1"/>
</dbReference>
<dbReference type="PANTHER" id="PTHR44329">
    <property type="entry name" value="SERINE/THREONINE-PROTEIN KINASE TNNI3K-RELATED"/>
    <property type="match status" value="1"/>
</dbReference>
<sequence>MAEMPNAATGLQPTELGALPLQSAHKPNKGRRSAADQRFPISLCRRNLYGNCGVSDVTVGTNPFDDVAVGPILGQGSYGVVYKGTWNLSPVAVKVIKQHMSGQQAKDVTGELEAILALKLMHPNIVRTFKYATVPRKLPVWTRQASLLAADKRPADSHPMANVLETAPVLQDEYLCPRNQQIAETWIVMELCKCSLQEQIDQGVFQAKPEATKLKWILLTAAEIVSAMAYLHSQQVLHGDLTGSNCLLVPNPCIDDRPFSVRLCDFGLSRLLVDEGAVQTRSYGTVTHMPLELLREGRLCFAADVYAFGVLLWSMWSGQRPWAGKHEVQIISQKLNDGAVLVLPEDAPQSYKELATRCMAADESTRPSFREIVEMLKWMLEDVRQTG</sequence>
<dbReference type="InterPro" id="IPR000719">
    <property type="entry name" value="Prot_kinase_dom"/>
</dbReference>
<dbReference type="InterPro" id="IPR011009">
    <property type="entry name" value="Kinase-like_dom_sf"/>
</dbReference>
<reference evidence="4 5" key="1">
    <citation type="journal article" date="2024" name="Nat. Commun.">
        <title>Phylogenomics reveals the evolutionary origins of lichenization in chlorophyte algae.</title>
        <authorList>
            <person name="Puginier C."/>
            <person name="Libourel C."/>
            <person name="Otte J."/>
            <person name="Skaloud P."/>
            <person name="Haon M."/>
            <person name="Grisel S."/>
            <person name="Petersen M."/>
            <person name="Berrin J.G."/>
            <person name="Delaux P.M."/>
            <person name="Dal Grande F."/>
            <person name="Keller J."/>
        </authorList>
    </citation>
    <scope>NUCLEOTIDE SEQUENCE [LARGE SCALE GENOMIC DNA]</scope>
    <source>
        <strain evidence="4 5">SAG 2043</strain>
    </source>
</reference>
<keyword evidence="1" id="KW-0547">Nucleotide-binding</keyword>
<dbReference type="SUPFAM" id="SSF56112">
    <property type="entry name" value="Protein kinase-like (PK-like)"/>
    <property type="match status" value="1"/>
</dbReference>
<evidence type="ECO:0000313" key="5">
    <source>
        <dbReference type="Proteomes" id="UP001489004"/>
    </source>
</evidence>
<protein>
    <recommendedName>
        <fullName evidence="3">Protein kinase domain-containing protein</fullName>
    </recommendedName>
</protein>
<dbReference type="AlphaFoldDB" id="A0AAW1PHP4"/>
<comment type="caution">
    <text evidence="4">The sequence shown here is derived from an EMBL/GenBank/DDBJ whole genome shotgun (WGS) entry which is preliminary data.</text>
</comment>
<dbReference type="InterPro" id="IPR001245">
    <property type="entry name" value="Ser-Thr/Tyr_kinase_cat_dom"/>
</dbReference>
<dbReference type="EMBL" id="JALJOR010000012">
    <property type="protein sequence ID" value="KAK9807784.1"/>
    <property type="molecule type" value="Genomic_DNA"/>
</dbReference>
<evidence type="ECO:0000256" key="2">
    <source>
        <dbReference type="SAM" id="MobiDB-lite"/>
    </source>
</evidence>
<dbReference type="Pfam" id="PF07714">
    <property type="entry name" value="PK_Tyr_Ser-Thr"/>
    <property type="match status" value="2"/>
</dbReference>
<dbReference type="PIRSF" id="PIRSF000654">
    <property type="entry name" value="Integrin-linked_kinase"/>
    <property type="match status" value="1"/>
</dbReference>
<keyword evidence="1" id="KW-0067">ATP-binding</keyword>
<feature type="region of interest" description="Disordered" evidence="2">
    <location>
        <begin position="1"/>
        <end position="35"/>
    </location>
</feature>
<dbReference type="GO" id="GO:0005524">
    <property type="term" value="F:ATP binding"/>
    <property type="evidence" value="ECO:0007669"/>
    <property type="project" value="UniProtKB-UniRule"/>
</dbReference>
<dbReference type="GO" id="GO:0004674">
    <property type="term" value="F:protein serine/threonine kinase activity"/>
    <property type="evidence" value="ECO:0007669"/>
    <property type="project" value="TreeGrafter"/>
</dbReference>
<evidence type="ECO:0000313" key="4">
    <source>
        <dbReference type="EMBL" id="KAK9807784.1"/>
    </source>
</evidence>
<evidence type="ECO:0000259" key="3">
    <source>
        <dbReference type="PROSITE" id="PS50011"/>
    </source>
</evidence>
<dbReference type="PROSITE" id="PS00109">
    <property type="entry name" value="PROTEIN_KINASE_TYR"/>
    <property type="match status" value="1"/>
</dbReference>
<dbReference type="Gene3D" id="3.30.200.20">
    <property type="entry name" value="Phosphorylase Kinase, domain 1"/>
    <property type="match status" value="1"/>
</dbReference>
<keyword evidence="5" id="KW-1185">Reference proteome</keyword>
<dbReference type="PANTHER" id="PTHR44329:SF214">
    <property type="entry name" value="PROTEIN KINASE DOMAIN-CONTAINING PROTEIN"/>
    <property type="match status" value="1"/>
</dbReference>
<gene>
    <name evidence="4" type="ORF">WJX72_009359</name>
</gene>
<proteinExistence type="predicted"/>
<dbReference type="InterPro" id="IPR051681">
    <property type="entry name" value="Ser/Thr_Kinases-Pseudokinases"/>
</dbReference>
<organism evidence="4 5">
    <name type="scientific">[Myrmecia] bisecta</name>
    <dbReference type="NCBI Taxonomy" id="41462"/>
    <lineage>
        <taxon>Eukaryota</taxon>
        <taxon>Viridiplantae</taxon>
        <taxon>Chlorophyta</taxon>
        <taxon>core chlorophytes</taxon>
        <taxon>Trebouxiophyceae</taxon>
        <taxon>Trebouxiales</taxon>
        <taxon>Trebouxiaceae</taxon>
        <taxon>Myrmecia</taxon>
    </lineage>
</organism>
<dbReference type="InterPro" id="IPR008266">
    <property type="entry name" value="Tyr_kinase_AS"/>
</dbReference>
<feature type="binding site" evidence="1">
    <location>
        <position position="94"/>
    </location>
    <ligand>
        <name>ATP</name>
        <dbReference type="ChEBI" id="CHEBI:30616"/>
    </ligand>
</feature>
<dbReference type="Proteomes" id="UP001489004">
    <property type="component" value="Unassembled WGS sequence"/>
</dbReference>
<feature type="domain" description="Protein kinase" evidence="3">
    <location>
        <begin position="67"/>
        <end position="379"/>
    </location>
</feature>
<dbReference type="PROSITE" id="PS00107">
    <property type="entry name" value="PROTEIN_KINASE_ATP"/>
    <property type="match status" value="1"/>
</dbReference>
<dbReference type="Gene3D" id="1.10.510.10">
    <property type="entry name" value="Transferase(Phosphotransferase) domain 1"/>
    <property type="match status" value="1"/>
</dbReference>
<accession>A0AAW1PHP4</accession>
<evidence type="ECO:0000256" key="1">
    <source>
        <dbReference type="PROSITE-ProRule" id="PRU10141"/>
    </source>
</evidence>
<name>A0AAW1PHP4_9CHLO</name>